<organism evidence="2 3">
    <name type="scientific">Achromobacter kerstersii</name>
    <dbReference type="NCBI Taxonomy" id="1353890"/>
    <lineage>
        <taxon>Bacteria</taxon>
        <taxon>Pseudomonadati</taxon>
        <taxon>Pseudomonadota</taxon>
        <taxon>Betaproteobacteria</taxon>
        <taxon>Burkholderiales</taxon>
        <taxon>Alcaligenaceae</taxon>
        <taxon>Achromobacter</taxon>
    </lineage>
</organism>
<gene>
    <name evidence="2" type="primary">gltF_2</name>
    <name evidence="2" type="ORF">LMG3441_05981</name>
</gene>
<evidence type="ECO:0000313" key="2">
    <source>
        <dbReference type="EMBL" id="CAB3743346.1"/>
    </source>
</evidence>
<dbReference type="InterPro" id="IPR008966">
    <property type="entry name" value="Adhesion_dom_sf"/>
</dbReference>
<dbReference type="InterPro" id="IPR010546">
    <property type="entry name" value="DUF1120"/>
</dbReference>
<feature type="chain" id="PRO_5029016471" evidence="1">
    <location>
        <begin position="26"/>
        <end position="217"/>
    </location>
</feature>
<keyword evidence="3" id="KW-1185">Reference proteome</keyword>
<dbReference type="SUPFAM" id="SSF49401">
    <property type="entry name" value="Bacterial adhesins"/>
    <property type="match status" value="1"/>
</dbReference>
<dbReference type="EMBL" id="CADIJQ010000017">
    <property type="protein sequence ID" value="CAB3743346.1"/>
    <property type="molecule type" value="Genomic_DNA"/>
</dbReference>
<evidence type="ECO:0000256" key="1">
    <source>
        <dbReference type="SAM" id="SignalP"/>
    </source>
</evidence>
<dbReference type="AlphaFoldDB" id="A0A6S7AQ96"/>
<dbReference type="Pfam" id="PF06551">
    <property type="entry name" value="DUF1120"/>
    <property type="match status" value="1"/>
</dbReference>
<sequence>MTFTKKLSIAALISTALTAAAGVHAQSIDVRVIGTITPAACTPTIAGGGVVDFGLIPAASLNMTSFTELPKKSVPFSITCDAPTQVAIAVVDNRADSIVTGILAADDANNFGLGKAGEAKIGGYVLDMEQGTFTADGSAAFTTASTDNGATWLNSGKGRLQKNQLRSWSLTSGGTPVAFTTLAGTLAITAAINKAEGLPLKDEIKLDGLATLEMVYL</sequence>
<evidence type="ECO:0000313" key="3">
    <source>
        <dbReference type="Proteomes" id="UP000494269"/>
    </source>
</evidence>
<accession>A0A6S7AQ96</accession>
<proteinExistence type="predicted"/>
<keyword evidence="1" id="KW-0732">Signal</keyword>
<protein>
    <submittedName>
        <fullName evidence="2">Protein GltF</fullName>
    </submittedName>
</protein>
<reference evidence="2 3" key="1">
    <citation type="submission" date="2020-04" db="EMBL/GenBank/DDBJ databases">
        <authorList>
            <person name="De Canck E."/>
        </authorList>
    </citation>
    <scope>NUCLEOTIDE SEQUENCE [LARGE SCALE GENOMIC DNA]</scope>
    <source>
        <strain evidence="2 3">LMG 3441</strain>
    </source>
</reference>
<feature type="signal peptide" evidence="1">
    <location>
        <begin position="1"/>
        <end position="25"/>
    </location>
</feature>
<dbReference type="Proteomes" id="UP000494269">
    <property type="component" value="Unassembled WGS sequence"/>
</dbReference>
<dbReference type="RefSeq" id="WP_175171869.1">
    <property type="nucleotide sequence ID" value="NZ_CADIJQ010000017.1"/>
</dbReference>
<name>A0A6S7AQ96_9BURK</name>